<evidence type="ECO:0000256" key="1">
    <source>
        <dbReference type="ARBA" id="ARBA00012513"/>
    </source>
</evidence>
<dbReference type="SUPFAM" id="SSF56112">
    <property type="entry name" value="Protein kinase-like (PK-like)"/>
    <property type="match status" value="1"/>
</dbReference>
<evidence type="ECO:0000256" key="6">
    <source>
        <dbReference type="ARBA" id="ARBA00022840"/>
    </source>
</evidence>
<feature type="compositionally biased region" description="Basic and acidic residues" evidence="8">
    <location>
        <begin position="391"/>
        <end position="408"/>
    </location>
</feature>
<evidence type="ECO:0000256" key="3">
    <source>
        <dbReference type="ARBA" id="ARBA00022679"/>
    </source>
</evidence>
<dbReference type="InterPro" id="IPR000719">
    <property type="entry name" value="Prot_kinase_dom"/>
</dbReference>
<keyword evidence="6 7" id="KW-0067">ATP-binding</keyword>
<dbReference type="PANTHER" id="PTHR43289">
    <property type="entry name" value="MITOGEN-ACTIVATED PROTEIN KINASE KINASE KINASE 20-RELATED"/>
    <property type="match status" value="1"/>
</dbReference>
<keyword evidence="4 7" id="KW-0547">Nucleotide-binding</keyword>
<evidence type="ECO:0000256" key="7">
    <source>
        <dbReference type="PROSITE-ProRule" id="PRU10141"/>
    </source>
</evidence>
<gene>
    <name evidence="10" type="ORF">RBR11_09120</name>
</gene>
<dbReference type="PANTHER" id="PTHR43289:SF6">
    <property type="entry name" value="SERINE_THREONINE-PROTEIN KINASE NEKL-3"/>
    <property type="match status" value="1"/>
</dbReference>
<evidence type="ECO:0000313" key="10">
    <source>
        <dbReference type="EMBL" id="MDQ4214077.1"/>
    </source>
</evidence>
<dbReference type="Gene3D" id="3.30.200.20">
    <property type="entry name" value="Phosphorylase Kinase, domain 1"/>
    <property type="match status" value="1"/>
</dbReference>
<feature type="region of interest" description="Disordered" evidence="8">
    <location>
        <begin position="386"/>
        <end position="408"/>
    </location>
</feature>
<evidence type="ECO:0000256" key="2">
    <source>
        <dbReference type="ARBA" id="ARBA00022527"/>
    </source>
</evidence>
<dbReference type="PROSITE" id="PS50011">
    <property type="entry name" value="PROTEIN_KINASE_DOM"/>
    <property type="match status" value="1"/>
</dbReference>
<evidence type="ECO:0000313" key="11">
    <source>
        <dbReference type="Proteomes" id="UP001230289"/>
    </source>
</evidence>
<keyword evidence="3 10" id="KW-0808">Transferase</keyword>
<comment type="caution">
    <text evidence="10">The sequence shown here is derived from an EMBL/GenBank/DDBJ whole genome shotgun (WGS) entry which is preliminary data.</text>
</comment>
<evidence type="ECO:0000259" key="9">
    <source>
        <dbReference type="PROSITE" id="PS50011"/>
    </source>
</evidence>
<reference evidence="10 11" key="1">
    <citation type="submission" date="2023-08" db="EMBL/GenBank/DDBJ databases">
        <title>Microbacterium sp. nov., isolated from a waste landfill.</title>
        <authorList>
            <person name="Wen W."/>
        </authorList>
    </citation>
    <scope>NUCLEOTIDE SEQUENCE [LARGE SCALE GENOMIC DNA]</scope>
    <source>
        <strain evidence="10 11">ASV81</strain>
    </source>
</reference>
<accession>A0ABU0XG35</accession>
<organism evidence="10 11">
    <name type="scientific">Microbacterium capsulatum</name>
    <dbReference type="NCBI Taxonomy" id="3041921"/>
    <lineage>
        <taxon>Bacteria</taxon>
        <taxon>Bacillati</taxon>
        <taxon>Actinomycetota</taxon>
        <taxon>Actinomycetes</taxon>
        <taxon>Micrococcales</taxon>
        <taxon>Microbacteriaceae</taxon>
        <taxon>Microbacterium</taxon>
    </lineage>
</organism>
<name>A0ABU0XG35_9MICO</name>
<dbReference type="GO" id="GO:0004674">
    <property type="term" value="F:protein serine/threonine kinase activity"/>
    <property type="evidence" value="ECO:0007669"/>
    <property type="project" value="UniProtKB-EC"/>
</dbReference>
<dbReference type="PROSITE" id="PS00108">
    <property type="entry name" value="PROTEIN_KINASE_ST"/>
    <property type="match status" value="1"/>
</dbReference>
<dbReference type="PROSITE" id="PS00107">
    <property type="entry name" value="PROTEIN_KINASE_ATP"/>
    <property type="match status" value="1"/>
</dbReference>
<protein>
    <recommendedName>
        <fullName evidence="1">non-specific serine/threonine protein kinase</fullName>
        <ecNumber evidence="1">2.7.11.1</ecNumber>
    </recommendedName>
</protein>
<keyword evidence="2" id="KW-0723">Serine/threonine-protein kinase</keyword>
<proteinExistence type="predicted"/>
<dbReference type="CDD" id="cd14014">
    <property type="entry name" value="STKc_PknB_like"/>
    <property type="match status" value="1"/>
</dbReference>
<dbReference type="Pfam" id="PF00069">
    <property type="entry name" value="Pkinase"/>
    <property type="match status" value="1"/>
</dbReference>
<feature type="binding site" evidence="7">
    <location>
        <position position="44"/>
    </location>
    <ligand>
        <name>ATP</name>
        <dbReference type="ChEBI" id="CHEBI:30616"/>
    </ligand>
</feature>
<dbReference type="Proteomes" id="UP001230289">
    <property type="component" value="Unassembled WGS sequence"/>
</dbReference>
<dbReference type="InterPro" id="IPR017441">
    <property type="entry name" value="Protein_kinase_ATP_BS"/>
</dbReference>
<keyword evidence="11" id="KW-1185">Reference proteome</keyword>
<dbReference type="RefSeq" id="WP_308489010.1">
    <property type="nucleotide sequence ID" value="NZ_JAVFCB010000004.1"/>
</dbReference>
<dbReference type="Gene3D" id="1.10.510.10">
    <property type="entry name" value="Transferase(Phosphotransferase) domain 1"/>
    <property type="match status" value="1"/>
</dbReference>
<dbReference type="EC" id="2.7.11.1" evidence="1"/>
<evidence type="ECO:0000256" key="5">
    <source>
        <dbReference type="ARBA" id="ARBA00022777"/>
    </source>
</evidence>
<dbReference type="InterPro" id="IPR011009">
    <property type="entry name" value="Kinase-like_dom_sf"/>
</dbReference>
<feature type="domain" description="Protein kinase" evidence="9">
    <location>
        <begin position="15"/>
        <end position="272"/>
    </location>
</feature>
<keyword evidence="5 10" id="KW-0418">Kinase</keyword>
<dbReference type="EMBL" id="JAVFCB010000004">
    <property type="protein sequence ID" value="MDQ4214077.1"/>
    <property type="molecule type" value="Genomic_DNA"/>
</dbReference>
<dbReference type="InterPro" id="IPR008271">
    <property type="entry name" value="Ser/Thr_kinase_AS"/>
</dbReference>
<evidence type="ECO:0000256" key="4">
    <source>
        <dbReference type="ARBA" id="ARBA00022741"/>
    </source>
</evidence>
<evidence type="ECO:0000256" key="8">
    <source>
        <dbReference type="SAM" id="MobiDB-lite"/>
    </source>
</evidence>
<dbReference type="SMART" id="SM00220">
    <property type="entry name" value="S_TKc"/>
    <property type="match status" value="1"/>
</dbReference>
<sequence>MAHRVPLKPPTIAGFDYVRLLGSGAMSDVYLYHQQLPRRVVAVKAITPDLSASDQGVVEALVREANAIAPLSSHPSIVTIYQAGVSRDGRGLIVMEYCPTSLGLRTRQGPCSQEETLRIGVQLSGAIETAHRAGILHLDIKPANVLTTAYGRPALTDFGTAVPAGGGLRGFSIPWAAPELFDEKPRLSPLSDVFSFAATLYTLLAGRTPFEVPRERNSASDLIERITSSRLTPMDRDDLHPGLLSALERAMSLDPSERPSHAVELGRALQRIQIELGLQVTSLDLLDSAEWDASGTAPPGSADPYETRPRRVFGGDASAPREVATDFDGETIIVRRVVPSPRDLGLTIRPLSAGDSPYEVVVDELATRRPFARQVDYTTLFAHGGGFAQRPDSHVARNDSNRKGDESV</sequence>